<sequence length="131" mass="14544">MMRKESGEMSGRSAIARADESFEVIGQRIGLFAALTRQRIQQAIVTARAEADAMDHVQAKAHKPTNSDAVNNDRIQPALLRAEAVVDSTSKQLSNISKRALFQAQRFGAYLQEDIEDILVEAQHLRLLAKK</sequence>
<evidence type="ECO:0000313" key="2">
    <source>
        <dbReference type="Proteomes" id="UP000004508"/>
    </source>
</evidence>
<gene>
    <name evidence="1" type="ORF">Krac_4814</name>
</gene>
<dbReference type="AlphaFoldDB" id="D6TTR6"/>
<proteinExistence type="predicted"/>
<comment type="caution">
    <text evidence="1">The sequence shown here is derived from an EMBL/GenBank/DDBJ whole genome shotgun (WGS) entry which is preliminary data.</text>
</comment>
<dbReference type="STRING" id="485913.Krac_4814"/>
<organism evidence="1 2">
    <name type="scientific">Ktedonobacter racemifer DSM 44963</name>
    <dbReference type="NCBI Taxonomy" id="485913"/>
    <lineage>
        <taxon>Bacteria</taxon>
        <taxon>Bacillati</taxon>
        <taxon>Chloroflexota</taxon>
        <taxon>Ktedonobacteria</taxon>
        <taxon>Ktedonobacterales</taxon>
        <taxon>Ktedonobacteraceae</taxon>
        <taxon>Ktedonobacter</taxon>
    </lineage>
</organism>
<evidence type="ECO:0000313" key="1">
    <source>
        <dbReference type="EMBL" id="EFH83817.1"/>
    </source>
</evidence>
<accession>D6TTR6</accession>
<dbReference type="InParanoid" id="D6TTR6"/>
<keyword evidence="2" id="KW-1185">Reference proteome</keyword>
<name>D6TTR6_KTERA</name>
<dbReference type="Proteomes" id="UP000004508">
    <property type="component" value="Unassembled WGS sequence"/>
</dbReference>
<reference evidence="1 2" key="1">
    <citation type="journal article" date="2011" name="Stand. Genomic Sci.">
        <title>Non-contiguous finished genome sequence and contextual data of the filamentous soil bacterium Ktedonobacter racemifer type strain (SOSP1-21).</title>
        <authorList>
            <person name="Chang Y.J."/>
            <person name="Land M."/>
            <person name="Hauser L."/>
            <person name="Chertkov O."/>
            <person name="Del Rio T.G."/>
            <person name="Nolan M."/>
            <person name="Copeland A."/>
            <person name="Tice H."/>
            <person name="Cheng J.F."/>
            <person name="Lucas S."/>
            <person name="Han C."/>
            <person name="Goodwin L."/>
            <person name="Pitluck S."/>
            <person name="Ivanova N."/>
            <person name="Ovchinikova G."/>
            <person name="Pati A."/>
            <person name="Chen A."/>
            <person name="Palaniappan K."/>
            <person name="Mavromatis K."/>
            <person name="Liolios K."/>
            <person name="Brettin T."/>
            <person name="Fiebig A."/>
            <person name="Rohde M."/>
            <person name="Abt B."/>
            <person name="Goker M."/>
            <person name="Detter J.C."/>
            <person name="Woyke T."/>
            <person name="Bristow J."/>
            <person name="Eisen J.A."/>
            <person name="Markowitz V."/>
            <person name="Hugenholtz P."/>
            <person name="Kyrpides N.C."/>
            <person name="Klenk H.P."/>
            <person name="Lapidus A."/>
        </authorList>
    </citation>
    <scope>NUCLEOTIDE SEQUENCE [LARGE SCALE GENOMIC DNA]</scope>
    <source>
        <strain evidence="2">DSM 44963</strain>
    </source>
</reference>
<dbReference type="EMBL" id="ADVG01000003">
    <property type="protein sequence ID" value="EFH83817.1"/>
    <property type="molecule type" value="Genomic_DNA"/>
</dbReference>
<protein>
    <submittedName>
        <fullName evidence="1">Uncharacterized protein</fullName>
    </submittedName>
</protein>